<dbReference type="Proteomes" id="UP000748531">
    <property type="component" value="Unassembled WGS sequence"/>
</dbReference>
<keyword evidence="3" id="KW-1185">Reference proteome</keyword>
<feature type="chain" id="PRO_5035283005" evidence="1">
    <location>
        <begin position="21"/>
        <end position="92"/>
    </location>
</feature>
<dbReference type="EMBL" id="LUCH01004536">
    <property type="protein sequence ID" value="KAF5398900.1"/>
    <property type="molecule type" value="Genomic_DNA"/>
</dbReference>
<comment type="caution">
    <text evidence="2">The sequence shown here is derived from an EMBL/GenBank/DDBJ whole genome shotgun (WGS) entry which is preliminary data.</text>
</comment>
<evidence type="ECO:0000313" key="2">
    <source>
        <dbReference type="EMBL" id="KAF5398900.1"/>
    </source>
</evidence>
<reference evidence="2" key="1">
    <citation type="submission" date="2019-05" db="EMBL/GenBank/DDBJ databases">
        <title>Annotation for the trematode Paragonimus heterotremus.</title>
        <authorList>
            <person name="Choi Y.-J."/>
        </authorList>
    </citation>
    <scope>NUCLEOTIDE SEQUENCE</scope>
    <source>
        <strain evidence="2">LC</strain>
    </source>
</reference>
<sequence length="92" mass="10746">MHVPWAVECAICFHVAGTLSVEWAPPFFCRRGCYRAQRKYDKTNDDFLSLTEDVRASQLMYKWSKFTTDGLENGILDQKSERDIQECQIVHN</sequence>
<protein>
    <submittedName>
        <fullName evidence="2">Uncharacterized protein</fullName>
    </submittedName>
</protein>
<evidence type="ECO:0000256" key="1">
    <source>
        <dbReference type="SAM" id="SignalP"/>
    </source>
</evidence>
<organism evidence="2 3">
    <name type="scientific">Paragonimus heterotremus</name>
    <dbReference type="NCBI Taxonomy" id="100268"/>
    <lineage>
        <taxon>Eukaryota</taxon>
        <taxon>Metazoa</taxon>
        <taxon>Spiralia</taxon>
        <taxon>Lophotrochozoa</taxon>
        <taxon>Platyhelminthes</taxon>
        <taxon>Trematoda</taxon>
        <taxon>Digenea</taxon>
        <taxon>Plagiorchiida</taxon>
        <taxon>Troglotremata</taxon>
        <taxon>Troglotrematidae</taxon>
        <taxon>Paragonimus</taxon>
    </lineage>
</organism>
<proteinExistence type="predicted"/>
<dbReference type="AlphaFoldDB" id="A0A8J4SX65"/>
<name>A0A8J4SX65_9TREM</name>
<accession>A0A8J4SX65</accession>
<gene>
    <name evidence="2" type="ORF">PHET_07301</name>
</gene>
<feature type="signal peptide" evidence="1">
    <location>
        <begin position="1"/>
        <end position="20"/>
    </location>
</feature>
<evidence type="ECO:0000313" key="3">
    <source>
        <dbReference type="Proteomes" id="UP000748531"/>
    </source>
</evidence>
<keyword evidence="1" id="KW-0732">Signal</keyword>